<dbReference type="AlphaFoldDB" id="I7JQ38"/>
<dbReference type="EMBL" id="HE805490">
    <property type="protein sequence ID" value="CCH50969.1"/>
    <property type="molecule type" value="Genomic_DNA"/>
</dbReference>
<organism evidence="1">
    <name type="scientific">Malus x robusta</name>
    <dbReference type="NCBI Taxonomy" id="1184610"/>
    <lineage>
        <taxon>Eukaryota</taxon>
        <taxon>Viridiplantae</taxon>
        <taxon>Streptophyta</taxon>
        <taxon>Embryophyta</taxon>
        <taxon>Tracheophyta</taxon>
        <taxon>Spermatophyta</taxon>
        <taxon>Magnoliopsida</taxon>
        <taxon>eudicotyledons</taxon>
        <taxon>Gunneridae</taxon>
        <taxon>Pentapetalae</taxon>
        <taxon>rosids</taxon>
        <taxon>fabids</taxon>
        <taxon>Rosales</taxon>
        <taxon>Rosaceae</taxon>
        <taxon>Amygdaloideae</taxon>
        <taxon>Maleae</taxon>
        <taxon>Malus</taxon>
    </lineage>
</organism>
<accession>I7JQ38</accession>
<name>I7JQ38_9ROSA</name>
<evidence type="ECO:0000313" key="1">
    <source>
        <dbReference type="EMBL" id="CCH50969.1"/>
    </source>
</evidence>
<protein>
    <submittedName>
        <fullName evidence="1">T4.8 protein</fullName>
    </submittedName>
</protein>
<reference evidence="1" key="1">
    <citation type="journal article" date="2012" name="Tree Genet. Genomes">
        <title>A Candidate Gene for Fire Blight Resistance in Malus . robusta 5 is Coding for a CC-NBS-LRR.</title>
        <authorList>
            <person name="Fahrentrapp J."/>
            <person name="Broggini G.A.L."/>
            <person name="Kellerhals M."/>
            <person name="Peil A."/>
            <person name="Richter K."/>
            <person name="Zini E."/>
            <person name="Gessler C."/>
        </authorList>
    </citation>
    <scope>NUCLEOTIDE SEQUENCE</scope>
</reference>
<sequence>MMLVKKEAIKKLLLLENWVSPLPHGQESSMYPFHQIHKFWFMKFDPMIKNRNLFRRLFKCNGKDAKDSYCSLGELNSELSGRRTLL</sequence>
<proteinExistence type="predicted"/>
<gene>
    <name evidence="1" type="primary">T4.8</name>
</gene>